<protein>
    <submittedName>
        <fullName evidence="1">933_t:CDS:1</fullName>
    </submittedName>
</protein>
<organism evidence="1 2">
    <name type="scientific">Gigaspora margarita</name>
    <dbReference type="NCBI Taxonomy" id="4874"/>
    <lineage>
        <taxon>Eukaryota</taxon>
        <taxon>Fungi</taxon>
        <taxon>Fungi incertae sedis</taxon>
        <taxon>Mucoromycota</taxon>
        <taxon>Glomeromycotina</taxon>
        <taxon>Glomeromycetes</taxon>
        <taxon>Diversisporales</taxon>
        <taxon>Gigasporaceae</taxon>
        <taxon>Gigaspora</taxon>
    </lineage>
</organism>
<keyword evidence="2" id="KW-1185">Reference proteome</keyword>
<proteinExistence type="predicted"/>
<gene>
    <name evidence="1" type="ORF">GMARGA_LOCUS17233</name>
</gene>
<dbReference type="EMBL" id="CAJVQB010012924">
    <property type="protein sequence ID" value="CAG8758818.1"/>
    <property type="molecule type" value="Genomic_DNA"/>
</dbReference>
<reference evidence="1 2" key="1">
    <citation type="submission" date="2021-06" db="EMBL/GenBank/DDBJ databases">
        <authorList>
            <person name="Kallberg Y."/>
            <person name="Tangrot J."/>
            <person name="Rosling A."/>
        </authorList>
    </citation>
    <scope>NUCLEOTIDE SEQUENCE [LARGE SCALE GENOMIC DNA]</scope>
    <source>
        <strain evidence="1 2">120-4 pot B 10/14</strain>
    </source>
</reference>
<evidence type="ECO:0000313" key="2">
    <source>
        <dbReference type="Proteomes" id="UP000789901"/>
    </source>
</evidence>
<comment type="caution">
    <text evidence="1">The sequence shown here is derived from an EMBL/GenBank/DDBJ whole genome shotgun (WGS) entry which is preliminary data.</text>
</comment>
<accession>A0ABN7VDQ8</accession>
<feature type="non-terminal residue" evidence="1">
    <location>
        <position position="1"/>
    </location>
</feature>
<sequence length="359" mass="42880">EFKKFAITQNKKVSGKDKEIAQLLKNNTNILAIITKQKEVIKEVLIEQKYSYQDYGTQELINKMPNLASKEQSNSKRLETKAKEITEYKYMLASYNKNSNSTITNNYIVGYININAMKITTQNMDCSKVFSKLTKTDKVNFLRWRALGMKKADVFKIKFKNKKRDDNLKEAWTIHFEEEKILRVLEDIFEEEILVEWNKYKAHATALVYFASQKDMDKAKEKRYFTSIPGFSEKKWNKLKHKKLRKKEELIDSRDKEDLKMIQELYETDLNIQLDTIDENINKEDLTRLCKEWAKIVYKEWKYKIRIKVVINRVIAEEAEKDEFSKLVHEEEKVLDTIKFYFEKQFCKRNSLENKMPSN</sequence>
<dbReference type="Proteomes" id="UP000789901">
    <property type="component" value="Unassembled WGS sequence"/>
</dbReference>
<evidence type="ECO:0000313" key="1">
    <source>
        <dbReference type="EMBL" id="CAG8758818.1"/>
    </source>
</evidence>
<name>A0ABN7VDQ8_GIGMA</name>